<evidence type="ECO:0000313" key="3">
    <source>
        <dbReference type="Proteomes" id="UP000008311"/>
    </source>
</evidence>
<keyword evidence="3" id="KW-1185">Reference proteome</keyword>
<dbReference type="Proteomes" id="UP000008311">
    <property type="component" value="Unassembled WGS sequence"/>
</dbReference>
<proteinExistence type="predicted"/>
<protein>
    <submittedName>
        <fullName evidence="2">Uncharacterized protein</fullName>
    </submittedName>
</protein>
<name>B9SUJ6_RICCO</name>
<feature type="region of interest" description="Disordered" evidence="1">
    <location>
        <begin position="21"/>
        <end position="56"/>
    </location>
</feature>
<feature type="compositionally biased region" description="Acidic residues" evidence="1">
    <location>
        <begin position="36"/>
        <end position="56"/>
    </location>
</feature>
<evidence type="ECO:0000313" key="2">
    <source>
        <dbReference type="EMBL" id="EEF32707.1"/>
    </source>
</evidence>
<reference evidence="3" key="1">
    <citation type="journal article" date="2010" name="Nat. Biotechnol.">
        <title>Draft genome sequence of the oilseed species Ricinus communis.</title>
        <authorList>
            <person name="Chan A.P."/>
            <person name="Crabtree J."/>
            <person name="Zhao Q."/>
            <person name="Lorenzi H."/>
            <person name="Orvis J."/>
            <person name="Puiu D."/>
            <person name="Melake-Berhan A."/>
            <person name="Jones K.M."/>
            <person name="Redman J."/>
            <person name="Chen G."/>
            <person name="Cahoon E.B."/>
            <person name="Gedil M."/>
            <person name="Stanke M."/>
            <person name="Haas B.J."/>
            <person name="Wortman J.R."/>
            <person name="Fraser-Liggett C.M."/>
            <person name="Ravel J."/>
            <person name="Rabinowicz P.D."/>
        </authorList>
    </citation>
    <scope>NUCLEOTIDE SEQUENCE [LARGE SCALE GENOMIC DNA]</scope>
    <source>
        <strain evidence="3">cv. Hale</strain>
    </source>
</reference>
<dbReference type="AlphaFoldDB" id="B9SUJ6"/>
<dbReference type="EMBL" id="EQ974148">
    <property type="protein sequence ID" value="EEF32707.1"/>
    <property type="molecule type" value="Genomic_DNA"/>
</dbReference>
<gene>
    <name evidence="2" type="ORF">RCOM_0857090</name>
</gene>
<dbReference type="InParanoid" id="B9SUJ6"/>
<organism evidence="2 3">
    <name type="scientific">Ricinus communis</name>
    <name type="common">Castor bean</name>
    <dbReference type="NCBI Taxonomy" id="3988"/>
    <lineage>
        <taxon>Eukaryota</taxon>
        <taxon>Viridiplantae</taxon>
        <taxon>Streptophyta</taxon>
        <taxon>Embryophyta</taxon>
        <taxon>Tracheophyta</taxon>
        <taxon>Spermatophyta</taxon>
        <taxon>Magnoliopsida</taxon>
        <taxon>eudicotyledons</taxon>
        <taxon>Gunneridae</taxon>
        <taxon>Pentapetalae</taxon>
        <taxon>rosids</taxon>
        <taxon>fabids</taxon>
        <taxon>Malpighiales</taxon>
        <taxon>Euphorbiaceae</taxon>
        <taxon>Acalyphoideae</taxon>
        <taxon>Acalypheae</taxon>
        <taxon>Ricinus</taxon>
    </lineage>
</organism>
<accession>B9SUJ6</accession>
<sequence>MRFSPWGTFFFITGTQYRSNSAGTEEFHDDNTNNEAVDDTEAAYDDDDDAPFDDFN</sequence>
<evidence type="ECO:0000256" key="1">
    <source>
        <dbReference type="SAM" id="MobiDB-lite"/>
    </source>
</evidence>